<dbReference type="KEGG" id="psq:PUNSTDRAFT_139379"/>
<name>R7S335_PUNST</name>
<evidence type="ECO:0000256" key="2">
    <source>
        <dbReference type="ARBA" id="ARBA00022801"/>
    </source>
</evidence>
<dbReference type="EMBL" id="JH687560">
    <property type="protein sequence ID" value="EIN03666.1"/>
    <property type="molecule type" value="Genomic_DNA"/>
</dbReference>
<reference evidence="9" key="1">
    <citation type="journal article" date="2012" name="Science">
        <title>The Paleozoic origin of enzymatic lignin decomposition reconstructed from 31 fungal genomes.</title>
        <authorList>
            <person name="Floudas D."/>
            <person name="Binder M."/>
            <person name="Riley R."/>
            <person name="Barry K."/>
            <person name="Blanchette R.A."/>
            <person name="Henrissat B."/>
            <person name="Martinez A.T."/>
            <person name="Otillar R."/>
            <person name="Spatafora J.W."/>
            <person name="Yadav J.S."/>
            <person name="Aerts A."/>
            <person name="Benoit I."/>
            <person name="Boyd A."/>
            <person name="Carlson A."/>
            <person name="Copeland A."/>
            <person name="Coutinho P.M."/>
            <person name="de Vries R.P."/>
            <person name="Ferreira P."/>
            <person name="Findley K."/>
            <person name="Foster B."/>
            <person name="Gaskell J."/>
            <person name="Glotzer D."/>
            <person name="Gorecki P."/>
            <person name="Heitman J."/>
            <person name="Hesse C."/>
            <person name="Hori C."/>
            <person name="Igarashi K."/>
            <person name="Jurgens J.A."/>
            <person name="Kallen N."/>
            <person name="Kersten P."/>
            <person name="Kohler A."/>
            <person name="Kuees U."/>
            <person name="Kumar T.K.A."/>
            <person name="Kuo A."/>
            <person name="LaButti K."/>
            <person name="Larrondo L.F."/>
            <person name="Lindquist E."/>
            <person name="Ling A."/>
            <person name="Lombard V."/>
            <person name="Lucas S."/>
            <person name="Lundell T."/>
            <person name="Martin R."/>
            <person name="McLaughlin D.J."/>
            <person name="Morgenstern I."/>
            <person name="Morin E."/>
            <person name="Murat C."/>
            <person name="Nagy L.G."/>
            <person name="Nolan M."/>
            <person name="Ohm R.A."/>
            <person name="Patyshakuliyeva A."/>
            <person name="Rokas A."/>
            <person name="Ruiz-Duenas F.J."/>
            <person name="Sabat G."/>
            <person name="Salamov A."/>
            <person name="Samejima M."/>
            <person name="Schmutz J."/>
            <person name="Slot J.C."/>
            <person name="St John F."/>
            <person name="Stenlid J."/>
            <person name="Sun H."/>
            <person name="Sun S."/>
            <person name="Syed K."/>
            <person name="Tsang A."/>
            <person name="Wiebenga A."/>
            <person name="Young D."/>
            <person name="Pisabarro A."/>
            <person name="Eastwood D.C."/>
            <person name="Martin F."/>
            <person name="Cullen D."/>
            <person name="Grigoriev I.V."/>
            <person name="Hibbett D.S."/>
        </authorList>
    </citation>
    <scope>NUCLEOTIDE SEQUENCE [LARGE SCALE GENOMIC DNA]</scope>
    <source>
        <strain evidence="9">HHB-11173 SS5</strain>
    </source>
</reference>
<dbReference type="PANTHER" id="PTHR13522:SF3">
    <property type="entry name" value="U6 SNRNA PHOSPHODIESTERASE 1"/>
    <property type="match status" value="1"/>
</dbReference>
<gene>
    <name evidence="8" type="ORF">PUNSTDRAFT_139379</name>
</gene>
<evidence type="ECO:0000256" key="5">
    <source>
        <dbReference type="ARBA" id="ARBA00029543"/>
    </source>
</evidence>
<keyword evidence="4" id="KW-0539">Nucleus</keyword>
<dbReference type="GO" id="GO:0005634">
    <property type="term" value="C:nucleus"/>
    <property type="evidence" value="ECO:0007669"/>
    <property type="project" value="TreeGrafter"/>
</dbReference>
<dbReference type="OrthoDB" id="49151at2759"/>
<protein>
    <recommendedName>
        <fullName evidence="5">U6 snRNA phosphodiesterase 1</fullName>
    </recommendedName>
    <alternativeName>
        <fullName evidence="6">3'-5' RNA exonuclease USB1</fullName>
    </alternativeName>
</protein>
<dbReference type="GO" id="GO:0016829">
    <property type="term" value="F:lyase activity"/>
    <property type="evidence" value="ECO:0007669"/>
    <property type="project" value="UniProtKB-KW"/>
</dbReference>
<feature type="region of interest" description="Disordered" evidence="7">
    <location>
        <begin position="1"/>
        <end position="53"/>
    </location>
</feature>
<dbReference type="eggNOG" id="KOG3102">
    <property type="taxonomic scope" value="Eukaryota"/>
</dbReference>
<keyword evidence="9" id="KW-1185">Reference proteome</keyword>
<dbReference type="GeneID" id="18880300"/>
<dbReference type="Pfam" id="PF09749">
    <property type="entry name" value="HVSL"/>
    <property type="match status" value="1"/>
</dbReference>
<dbReference type="OMA" id="KTVVLQY"/>
<evidence type="ECO:0000313" key="9">
    <source>
        <dbReference type="Proteomes" id="UP000054196"/>
    </source>
</evidence>
<evidence type="ECO:0000313" key="8">
    <source>
        <dbReference type="EMBL" id="EIN03666.1"/>
    </source>
</evidence>
<keyword evidence="3" id="KW-0456">Lyase</keyword>
<keyword evidence="2" id="KW-0378">Hydrolase</keyword>
<dbReference type="Proteomes" id="UP000054196">
    <property type="component" value="Unassembled WGS sequence"/>
</dbReference>
<evidence type="ECO:0000256" key="7">
    <source>
        <dbReference type="SAM" id="MobiDB-lite"/>
    </source>
</evidence>
<dbReference type="Gene3D" id="3.90.1140.10">
    <property type="entry name" value="Cyclic phosphodiesterase"/>
    <property type="match status" value="1"/>
</dbReference>
<dbReference type="AlphaFoldDB" id="R7S335"/>
<evidence type="ECO:0000256" key="6">
    <source>
        <dbReference type="ARBA" id="ARBA00030030"/>
    </source>
</evidence>
<organism evidence="8 9">
    <name type="scientific">Punctularia strigosozonata (strain HHB-11173)</name>
    <name type="common">White-rot fungus</name>
    <dbReference type="NCBI Taxonomy" id="741275"/>
    <lineage>
        <taxon>Eukaryota</taxon>
        <taxon>Fungi</taxon>
        <taxon>Dikarya</taxon>
        <taxon>Basidiomycota</taxon>
        <taxon>Agaricomycotina</taxon>
        <taxon>Agaricomycetes</taxon>
        <taxon>Corticiales</taxon>
        <taxon>Punctulariaceae</taxon>
        <taxon>Punctularia</taxon>
    </lineage>
</organism>
<evidence type="ECO:0000256" key="1">
    <source>
        <dbReference type="ARBA" id="ARBA00022722"/>
    </source>
</evidence>
<keyword evidence="1" id="KW-0540">Nuclease</keyword>
<dbReference type="RefSeq" id="XP_007389153.1">
    <property type="nucleotide sequence ID" value="XM_007389091.1"/>
</dbReference>
<sequence length="337" mass="36785">MKSKLVDYESDSESEDAGSGRREDGKPPAAKKRKLTPFVDPSEPKDDPSLHQGRKRTVPFVEGQFCAYVYVPIFIPVKSGLAKVLKAAIKDAKTAVPILHPIDRLSSESDAASSGGDELELHVSLTRPIYLRAHQREELKCAVKSLAHSHRKFHASFAKFDELQNDEATRTFVVAEVGAGWDNLKALTSVLSPAISALRQSTFYDQPRYHISIAWALLDGAKTSSIITTHEPVPAKPDPCQSPTSSPRARPPKSNGTNHGAIPKGDAHTDEHYPPPESEAGETQQEATFPTIPHLPPSLIPALNEAYASRLAKVAQVDVEKICVRIGKQLSSWSLQP</sequence>
<feature type="region of interest" description="Disordered" evidence="7">
    <location>
        <begin position="229"/>
        <end position="294"/>
    </location>
</feature>
<dbReference type="InterPro" id="IPR027521">
    <property type="entry name" value="Usb1"/>
</dbReference>
<feature type="compositionally biased region" description="Basic and acidic residues" evidence="7">
    <location>
        <begin position="265"/>
        <end position="274"/>
    </location>
</feature>
<dbReference type="GO" id="GO:0034477">
    <property type="term" value="P:U6 snRNA 3'-end processing"/>
    <property type="evidence" value="ECO:0007669"/>
    <property type="project" value="InterPro"/>
</dbReference>
<dbReference type="HOGENOM" id="CLU_057212_1_0_1"/>
<accession>R7S335</accession>
<proteinExistence type="predicted"/>
<evidence type="ECO:0000256" key="3">
    <source>
        <dbReference type="ARBA" id="ARBA00023239"/>
    </source>
</evidence>
<dbReference type="GO" id="GO:0000175">
    <property type="term" value="F:3'-5'-RNA exonuclease activity"/>
    <property type="evidence" value="ECO:0007669"/>
    <property type="project" value="TreeGrafter"/>
</dbReference>
<dbReference type="PANTHER" id="PTHR13522">
    <property type="entry name" value="U6 SNRNA PHOSPHODIESTERASE 1"/>
    <property type="match status" value="1"/>
</dbReference>
<evidence type="ECO:0000256" key="4">
    <source>
        <dbReference type="ARBA" id="ARBA00023242"/>
    </source>
</evidence>